<protein>
    <submittedName>
        <fullName evidence="1">DUF6197 family protein</fullName>
    </submittedName>
</protein>
<dbReference type="Pfam" id="PF19698">
    <property type="entry name" value="DUF6197"/>
    <property type="match status" value="1"/>
</dbReference>
<name>A0ABV6UP09_9ACTN</name>
<dbReference type="Proteomes" id="UP001592528">
    <property type="component" value="Unassembled WGS sequence"/>
</dbReference>
<sequence length="152" mass="17090">MIQNPAARMLAAAADHIQRVGLYQGEGHLWRPEQMGDVAPCTPLHAFEIGVRTVRPNRFRPEPDEWDAFQVAIVRALTTVSDHVNGVPIRPERWEQLQMTEYGLRRSVLWIWGDEPGRTAEDAAAAFRQAAELAKCGVDHVEATVLRTENLV</sequence>
<proteinExistence type="predicted"/>
<dbReference type="EMBL" id="JBHEZZ010000009">
    <property type="protein sequence ID" value="MFC1403185.1"/>
    <property type="molecule type" value="Genomic_DNA"/>
</dbReference>
<accession>A0ABV6UP09</accession>
<gene>
    <name evidence="1" type="ORF">ACEZDJ_18000</name>
</gene>
<dbReference type="RefSeq" id="WP_030254619.1">
    <property type="nucleotide sequence ID" value="NZ_JBHEZZ010000009.1"/>
</dbReference>
<evidence type="ECO:0000313" key="1">
    <source>
        <dbReference type="EMBL" id="MFC1403185.1"/>
    </source>
</evidence>
<evidence type="ECO:0000313" key="2">
    <source>
        <dbReference type="Proteomes" id="UP001592528"/>
    </source>
</evidence>
<organism evidence="1 2">
    <name type="scientific">Streptacidiphilus cavernicola</name>
    <dbReference type="NCBI Taxonomy" id="3342716"/>
    <lineage>
        <taxon>Bacteria</taxon>
        <taxon>Bacillati</taxon>
        <taxon>Actinomycetota</taxon>
        <taxon>Actinomycetes</taxon>
        <taxon>Kitasatosporales</taxon>
        <taxon>Streptomycetaceae</taxon>
        <taxon>Streptacidiphilus</taxon>
    </lineage>
</organism>
<comment type="caution">
    <text evidence="1">The sequence shown here is derived from an EMBL/GenBank/DDBJ whole genome shotgun (WGS) entry which is preliminary data.</text>
</comment>
<reference evidence="1 2" key="1">
    <citation type="submission" date="2024-09" db="EMBL/GenBank/DDBJ databases">
        <authorList>
            <person name="Lee S.D."/>
        </authorList>
    </citation>
    <scope>NUCLEOTIDE SEQUENCE [LARGE SCALE GENOMIC DNA]</scope>
    <source>
        <strain evidence="1 2">N1-5</strain>
    </source>
</reference>
<keyword evidence="2" id="KW-1185">Reference proteome</keyword>
<dbReference type="InterPro" id="IPR045677">
    <property type="entry name" value="DUF6197"/>
</dbReference>